<dbReference type="EMBL" id="JACBZP010000001">
    <property type="protein sequence ID" value="NYI68251.1"/>
    <property type="molecule type" value="Genomic_DNA"/>
</dbReference>
<dbReference type="NCBIfam" id="NF033542">
    <property type="entry name" value="transpos_IS110"/>
    <property type="match status" value="1"/>
</dbReference>
<accession>A0A7Z0D3J6</accession>
<dbReference type="InterPro" id="IPR047650">
    <property type="entry name" value="Transpos_IS110"/>
</dbReference>
<gene>
    <name evidence="3" type="ORF">BJY26_002537</name>
    <name evidence="4" type="ORF">BJY26_002557</name>
</gene>
<name>A0A7Z0D3J6_9MICO</name>
<dbReference type="Pfam" id="PF02371">
    <property type="entry name" value="Transposase_20"/>
    <property type="match status" value="1"/>
</dbReference>
<dbReference type="GO" id="GO:0006313">
    <property type="term" value="P:DNA transposition"/>
    <property type="evidence" value="ECO:0007669"/>
    <property type="project" value="InterPro"/>
</dbReference>
<sequence>MDTIVAQTYSYVIGVDTHAATHTYAIITADNQHVDAQTFPTTTAGMNRAIAWAARRTGGDMAALWVIEGIGSYGAGLARTVADTGYRVVEAARMSNRSRRGIGKSDPVDAARIAVAVLPLPEARLREPRLDEGNRAALQVLLTARDEIGRERTRAINALTALARTTDLGIDARRALNHQTIAEIAGWRARQRDDIAIATARAEAIRLAKRIFDCDGDLKTNDARIRDLVADSPAAGLVNYTGIGPVTAATTLVAWSHPGRIKSEAAYAAIAGASPIPASSGKTIRYRLNRGGDRKLNRALNVMAMVRMVHDPTTRDYAQRRRREDKSDREIRRVLKRYLARSIYRQLNAAAATPQSS</sequence>
<protein>
    <recommendedName>
        <fullName evidence="6">Transposase</fullName>
    </recommendedName>
</protein>
<dbReference type="AlphaFoldDB" id="A0A7Z0D3J6"/>
<dbReference type="Proteomes" id="UP000539111">
    <property type="component" value="Unassembled WGS sequence"/>
</dbReference>
<feature type="domain" description="Transposase IS116/IS110/IS902 C-terminal" evidence="2">
    <location>
        <begin position="240"/>
        <end position="318"/>
    </location>
</feature>
<evidence type="ECO:0000313" key="3">
    <source>
        <dbReference type="EMBL" id="NYI68231.1"/>
    </source>
</evidence>
<dbReference type="GO" id="GO:0004803">
    <property type="term" value="F:transposase activity"/>
    <property type="evidence" value="ECO:0007669"/>
    <property type="project" value="InterPro"/>
</dbReference>
<evidence type="ECO:0000259" key="1">
    <source>
        <dbReference type="Pfam" id="PF01548"/>
    </source>
</evidence>
<organism evidence="3 5">
    <name type="scientific">Spelaeicoccus albus</name>
    <dbReference type="NCBI Taxonomy" id="1280376"/>
    <lineage>
        <taxon>Bacteria</taxon>
        <taxon>Bacillati</taxon>
        <taxon>Actinomycetota</taxon>
        <taxon>Actinomycetes</taxon>
        <taxon>Micrococcales</taxon>
        <taxon>Brevibacteriaceae</taxon>
        <taxon>Spelaeicoccus</taxon>
    </lineage>
</organism>
<dbReference type="PANTHER" id="PTHR33055">
    <property type="entry name" value="TRANSPOSASE FOR INSERTION SEQUENCE ELEMENT IS1111A"/>
    <property type="match status" value="1"/>
</dbReference>
<evidence type="ECO:0000259" key="2">
    <source>
        <dbReference type="Pfam" id="PF02371"/>
    </source>
</evidence>
<dbReference type="EMBL" id="JACBZP010000001">
    <property type="protein sequence ID" value="NYI68231.1"/>
    <property type="molecule type" value="Genomic_DNA"/>
</dbReference>
<comment type="caution">
    <text evidence="3">The sequence shown here is derived from an EMBL/GenBank/DDBJ whole genome shotgun (WGS) entry which is preliminary data.</text>
</comment>
<evidence type="ECO:0000313" key="5">
    <source>
        <dbReference type="Proteomes" id="UP000539111"/>
    </source>
</evidence>
<keyword evidence="5" id="KW-1185">Reference proteome</keyword>
<reference evidence="3 5" key="1">
    <citation type="submission" date="2020-07" db="EMBL/GenBank/DDBJ databases">
        <title>Sequencing the genomes of 1000 actinobacteria strains.</title>
        <authorList>
            <person name="Klenk H.-P."/>
        </authorList>
    </citation>
    <scope>NUCLEOTIDE SEQUENCE [LARGE SCALE GENOMIC DNA]</scope>
    <source>
        <strain evidence="3 5">DSM 26341</strain>
    </source>
</reference>
<dbReference type="GO" id="GO:0003677">
    <property type="term" value="F:DNA binding"/>
    <property type="evidence" value="ECO:0007669"/>
    <property type="project" value="InterPro"/>
</dbReference>
<feature type="domain" description="Transposase IS110-like N-terminal" evidence="1">
    <location>
        <begin position="13"/>
        <end position="162"/>
    </location>
</feature>
<proteinExistence type="predicted"/>
<dbReference type="Pfam" id="PF01548">
    <property type="entry name" value="DEDD_Tnp_IS110"/>
    <property type="match status" value="1"/>
</dbReference>
<evidence type="ECO:0000313" key="4">
    <source>
        <dbReference type="EMBL" id="NYI68251.1"/>
    </source>
</evidence>
<dbReference type="PANTHER" id="PTHR33055:SF16">
    <property type="entry name" value="TRANSPOSASE FOR INSERTION SEQUENCE ELEMENT IS1547"/>
    <property type="match status" value="1"/>
</dbReference>
<evidence type="ECO:0008006" key="6">
    <source>
        <dbReference type="Google" id="ProtNLM"/>
    </source>
</evidence>
<dbReference type="InterPro" id="IPR002525">
    <property type="entry name" value="Transp_IS110-like_N"/>
</dbReference>
<dbReference type="InterPro" id="IPR003346">
    <property type="entry name" value="Transposase_20"/>
</dbReference>